<dbReference type="Proteomes" id="UP000177798">
    <property type="component" value="Chromosome 7"/>
</dbReference>
<accession>A0A1D9Q838</accession>
<dbReference type="EMBL" id="CP017820">
    <property type="protein sequence ID" value="APA11039.1"/>
    <property type="molecule type" value="Genomic_DNA"/>
</dbReference>
<name>A0A1D9Q838_SCLS1</name>
<sequence length="61" mass="6896">MLCAIHGYICWEAISGKPLGTLLRKSLPKASVDTKFYRVPLEYNSLETDEVNLPSDHIFTL</sequence>
<gene>
    <name evidence="1" type="ORF">sscle_07g058090</name>
</gene>
<dbReference type="AlphaFoldDB" id="A0A1D9Q838"/>
<proteinExistence type="predicted"/>
<dbReference type="RefSeq" id="XP_001595155.1">
    <property type="nucleotide sequence ID" value="XM_001595105.1"/>
</dbReference>
<evidence type="ECO:0000313" key="1">
    <source>
        <dbReference type="EMBL" id="APA11039.1"/>
    </source>
</evidence>
<dbReference type="KEGG" id="ssl:SS1G_03244"/>
<organism evidence="1 2">
    <name type="scientific">Sclerotinia sclerotiorum (strain ATCC 18683 / 1980 / Ss-1)</name>
    <name type="common">White mold</name>
    <name type="synonym">Whetzelinia sclerotiorum</name>
    <dbReference type="NCBI Taxonomy" id="665079"/>
    <lineage>
        <taxon>Eukaryota</taxon>
        <taxon>Fungi</taxon>
        <taxon>Dikarya</taxon>
        <taxon>Ascomycota</taxon>
        <taxon>Pezizomycotina</taxon>
        <taxon>Leotiomycetes</taxon>
        <taxon>Helotiales</taxon>
        <taxon>Sclerotiniaceae</taxon>
        <taxon>Sclerotinia</taxon>
    </lineage>
</organism>
<protein>
    <submittedName>
        <fullName evidence="1">Uncharacterized protein</fullName>
    </submittedName>
</protein>
<evidence type="ECO:0000313" key="2">
    <source>
        <dbReference type="Proteomes" id="UP000177798"/>
    </source>
</evidence>
<dbReference type="VEuPathDB" id="FungiDB:sscle_07g058090"/>
<reference evidence="2" key="1">
    <citation type="journal article" date="2017" name="Genome Biol. Evol.">
        <title>The complete genome sequence of the phytopathogenic fungus Sclerotinia sclerotiorum reveals insights into the genome architecture of broad host range pathogens.</title>
        <authorList>
            <person name="Derbyshire M."/>
            <person name="Denton-Giles M."/>
            <person name="Hegedus D."/>
            <person name="Seifbarghy S."/>
            <person name="Rollins J."/>
            <person name="van Kan J."/>
            <person name="Seidl M.F."/>
            <person name="Faino L."/>
            <person name="Mbengue M."/>
            <person name="Navaud O."/>
            <person name="Raffaele S."/>
            <person name="Hammond-Kosack K."/>
            <person name="Heard S."/>
            <person name="Oliver R."/>
        </authorList>
    </citation>
    <scope>NUCLEOTIDE SEQUENCE [LARGE SCALE GENOMIC DNA]</scope>
    <source>
        <strain evidence="2">ATCC 18683 / 1980 / Ss-1</strain>
    </source>
</reference>